<dbReference type="GO" id="GO:0003677">
    <property type="term" value="F:DNA binding"/>
    <property type="evidence" value="ECO:0007669"/>
    <property type="project" value="UniProtKB-KW"/>
</dbReference>
<feature type="domain" description="HTH lysR-type" evidence="5">
    <location>
        <begin position="18"/>
        <end position="75"/>
    </location>
</feature>
<evidence type="ECO:0000256" key="1">
    <source>
        <dbReference type="ARBA" id="ARBA00009437"/>
    </source>
</evidence>
<keyword evidence="3 6" id="KW-0238">DNA-binding</keyword>
<evidence type="ECO:0000259" key="5">
    <source>
        <dbReference type="PROSITE" id="PS50931"/>
    </source>
</evidence>
<accession>A0A3N1HR89</accession>
<evidence type="ECO:0000256" key="2">
    <source>
        <dbReference type="ARBA" id="ARBA00023015"/>
    </source>
</evidence>
<dbReference type="PANTHER" id="PTHR30346:SF0">
    <property type="entry name" value="HCA OPERON TRANSCRIPTIONAL ACTIVATOR HCAR"/>
    <property type="match status" value="1"/>
</dbReference>
<dbReference type="Pfam" id="PF03466">
    <property type="entry name" value="LysR_substrate"/>
    <property type="match status" value="1"/>
</dbReference>
<dbReference type="PANTHER" id="PTHR30346">
    <property type="entry name" value="TRANSCRIPTIONAL DUAL REGULATOR HCAR-RELATED"/>
    <property type="match status" value="1"/>
</dbReference>
<dbReference type="Proteomes" id="UP000276232">
    <property type="component" value="Unassembled WGS sequence"/>
</dbReference>
<evidence type="ECO:0000313" key="6">
    <source>
        <dbReference type="EMBL" id="ROP45011.1"/>
    </source>
</evidence>
<dbReference type="InterPro" id="IPR036388">
    <property type="entry name" value="WH-like_DNA-bd_sf"/>
</dbReference>
<keyword evidence="7" id="KW-1185">Reference proteome</keyword>
<dbReference type="Pfam" id="PF00126">
    <property type="entry name" value="HTH_1"/>
    <property type="match status" value="1"/>
</dbReference>
<dbReference type="SUPFAM" id="SSF46785">
    <property type="entry name" value="Winged helix' DNA-binding domain"/>
    <property type="match status" value="1"/>
</dbReference>
<dbReference type="InterPro" id="IPR036390">
    <property type="entry name" value="WH_DNA-bd_sf"/>
</dbReference>
<organism evidence="6 7">
    <name type="scientific">Pseudokineococcus lusitanus</name>
    <dbReference type="NCBI Taxonomy" id="763993"/>
    <lineage>
        <taxon>Bacteria</taxon>
        <taxon>Bacillati</taxon>
        <taxon>Actinomycetota</taxon>
        <taxon>Actinomycetes</taxon>
        <taxon>Kineosporiales</taxon>
        <taxon>Kineosporiaceae</taxon>
        <taxon>Pseudokineococcus</taxon>
    </lineage>
</organism>
<dbReference type="GO" id="GO:0032993">
    <property type="term" value="C:protein-DNA complex"/>
    <property type="evidence" value="ECO:0007669"/>
    <property type="project" value="TreeGrafter"/>
</dbReference>
<evidence type="ECO:0000256" key="4">
    <source>
        <dbReference type="ARBA" id="ARBA00023163"/>
    </source>
</evidence>
<comment type="caution">
    <text evidence="6">The sequence shown here is derived from an EMBL/GenBank/DDBJ whole genome shotgun (WGS) entry which is preliminary data.</text>
</comment>
<dbReference type="Gene3D" id="1.10.10.10">
    <property type="entry name" value="Winged helix-like DNA-binding domain superfamily/Winged helix DNA-binding domain"/>
    <property type="match status" value="1"/>
</dbReference>
<proteinExistence type="inferred from homology"/>
<dbReference type="PROSITE" id="PS50931">
    <property type="entry name" value="HTH_LYSR"/>
    <property type="match status" value="1"/>
</dbReference>
<reference evidence="6 7" key="1">
    <citation type="journal article" date="2015" name="Stand. Genomic Sci.">
        <title>Genomic Encyclopedia of Bacterial and Archaeal Type Strains, Phase III: the genomes of soil and plant-associated and newly described type strains.</title>
        <authorList>
            <person name="Whitman W.B."/>
            <person name="Woyke T."/>
            <person name="Klenk H.P."/>
            <person name="Zhou Y."/>
            <person name="Lilburn T.G."/>
            <person name="Beck B.J."/>
            <person name="De Vos P."/>
            <person name="Vandamme P."/>
            <person name="Eisen J.A."/>
            <person name="Garrity G."/>
            <person name="Hugenholtz P."/>
            <person name="Kyrpides N.C."/>
        </authorList>
    </citation>
    <scope>NUCLEOTIDE SEQUENCE [LARGE SCALE GENOMIC DNA]</scope>
    <source>
        <strain evidence="6 7">CECT 7306</strain>
    </source>
</reference>
<dbReference type="SUPFAM" id="SSF53850">
    <property type="entry name" value="Periplasmic binding protein-like II"/>
    <property type="match status" value="1"/>
</dbReference>
<dbReference type="InParanoid" id="A0A3N1HR89"/>
<protein>
    <submittedName>
        <fullName evidence="6">DNA-binding transcriptional LysR family regulator</fullName>
    </submittedName>
</protein>
<dbReference type="EMBL" id="RJKN01000002">
    <property type="protein sequence ID" value="ROP45011.1"/>
    <property type="molecule type" value="Genomic_DNA"/>
</dbReference>
<dbReference type="InterPro" id="IPR000847">
    <property type="entry name" value="LysR_HTH_N"/>
</dbReference>
<comment type="similarity">
    <text evidence="1">Belongs to the LysR transcriptional regulatory family.</text>
</comment>
<evidence type="ECO:0000313" key="7">
    <source>
        <dbReference type="Proteomes" id="UP000276232"/>
    </source>
</evidence>
<dbReference type="FunFam" id="1.10.10.10:FF:000001">
    <property type="entry name" value="LysR family transcriptional regulator"/>
    <property type="match status" value="1"/>
</dbReference>
<evidence type="ECO:0000256" key="3">
    <source>
        <dbReference type="ARBA" id="ARBA00023125"/>
    </source>
</evidence>
<gene>
    <name evidence="6" type="ORF">EDC03_1141</name>
</gene>
<dbReference type="Gene3D" id="3.40.190.10">
    <property type="entry name" value="Periplasmic binding protein-like II"/>
    <property type="match status" value="2"/>
</dbReference>
<dbReference type="GO" id="GO:0003700">
    <property type="term" value="F:DNA-binding transcription factor activity"/>
    <property type="evidence" value="ECO:0007669"/>
    <property type="project" value="InterPro"/>
</dbReference>
<keyword evidence="4" id="KW-0804">Transcription</keyword>
<dbReference type="AlphaFoldDB" id="A0A3N1HR89"/>
<keyword evidence="2" id="KW-0805">Transcription regulation</keyword>
<dbReference type="InterPro" id="IPR005119">
    <property type="entry name" value="LysR_subst-bd"/>
</dbReference>
<name>A0A3N1HR89_9ACTN</name>
<dbReference type="PRINTS" id="PR00039">
    <property type="entry name" value="HTHLYSR"/>
</dbReference>
<sequence length="338" mass="36556">MPVHVRNGIARYRPRIMLSLDQVRCFVAVAEELHFGRAAERLRMTQPPLSRAVQKLERSVGALLLDRDNRGVRLTAAGEVFLVEARRLLDLADAAPVQARRVADGSRGTLRVGFTAASAYKVLGDLLDRLSTGLPDLDLELVELVTREQVAALAGGELDLGLARPPFDRTAFASRLLRRERVLVALPPGHPLAAPTEDAAPAARRAPDGPPLEPELLADERLVLYSPTQARYFYDLVVGLAPVRHENVVHTVSQVHSMLLLVQAGRGVALVPESALALGLEGVTYRVLRTRRPEPVELHLLWSRDATNPALPRALEVLAGPAATRRASATAAGGTPPA</sequence>